<dbReference type="InterPro" id="IPR039781">
    <property type="entry name" value="Rad21/Rec8-like"/>
</dbReference>
<proteinExistence type="inferred from homology"/>
<dbReference type="AlphaFoldDB" id="A0A1U7YUR8"/>
<dbReference type="FunFam" id="1.10.10.580:FF:000002">
    <property type="entry name" value="Sister chromatid cohesion 1 protein 4"/>
    <property type="match status" value="1"/>
</dbReference>
<protein>
    <submittedName>
        <fullName evidence="10">Sister chromatid cohesion 1 protein 3 isoform X1</fullName>
    </submittedName>
</protein>
<dbReference type="STRING" id="4432.A0A1U7YUR8"/>
<dbReference type="PANTHER" id="PTHR12585">
    <property type="entry name" value="SCC1 / RAD21 FAMILY MEMBER"/>
    <property type="match status" value="1"/>
</dbReference>
<dbReference type="SUPFAM" id="SSF46785">
    <property type="entry name" value="Winged helix' DNA-binding domain"/>
    <property type="match status" value="1"/>
</dbReference>
<evidence type="ECO:0000256" key="5">
    <source>
        <dbReference type="ARBA" id="ARBA00023242"/>
    </source>
</evidence>
<accession>A0A1U7YUR8</accession>
<dbReference type="PANTHER" id="PTHR12585:SF55">
    <property type="entry name" value="SISTER CHROMATID COHESION 1 PROTEIN 3"/>
    <property type="match status" value="1"/>
</dbReference>
<evidence type="ECO:0000259" key="7">
    <source>
        <dbReference type="Pfam" id="PF04824"/>
    </source>
</evidence>
<evidence type="ECO:0000256" key="6">
    <source>
        <dbReference type="ARBA" id="ARBA00064543"/>
    </source>
</evidence>
<organism evidence="9 10">
    <name type="scientific">Nelumbo nucifera</name>
    <name type="common">Sacred lotus</name>
    <dbReference type="NCBI Taxonomy" id="4432"/>
    <lineage>
        <taxon>Eukaryota</taxon>
        <taxon>Viridiplantae</taxon>
        <taxon>Streptophyta</taxon>
        <taxon>Embryophyta</taxon>
        <taxon>Tracheophyta</taxon>
        <taxon>Spermatophyta</taxon>
        <taxon>Magnoliopsida</taxon>
        <taxon>Proteales</taxon>
        <taxon>Nelumbonaceae</taxon>
        <taxon>Nelumbo</taxon>
    </lineage>
</organism>
<dbReference type="Pfam" id="PF04824">
    <property type="entry name" value="Rad21_Rec8"/>
    <property type="match status" value="1"/>
</dbReference>
<dbReference type="Gene3D" id="1.10.10.580">
    <property type="entry name" value="Structural maintenance of chromosome 1. Chain E"/>
    <property type="match status" value="1"/>
</dbReference>
<name>A0A1U7YUR8_NELNU</name>
<comment type="subunit">
    <text evidence="6">Component of the cohesin complex.</text>
</comment>
<keyword evidence="4" id="KW-0159">Chromosome partition</keyword>
<evidence type="ECO:0000256" key="4">
    <source>
        <dbReference type="ARBA" id="ARBA00022829"/>
    </source>
</evidence>
<dbReference type="OMA" id="QQEEPYG"/>
<dbReference type="InParanoid" id="A0A1U7YUR8"/>
<dbReference type="InterPro" id="IPR006910">
    <property type="entry name" value="Rad21_Rec8_N"/>
</dbReference>
<dbReference type="Proteomes" id="UP000189703">
    <property type="component" value="Unplaced"/>
</dbReference>
<sequence length="670" mass="75295">MFYSHTFLARKSPLGTVWIAAHLEHKLRRHHVTVTDIPSSVDCIMFPEVPIALRLSAHLLLGVVRIYSKKVDYLLYDSKIMQTRMQNAFGSIDVNLPEDATHAPFHSVTLPDTFELDAWDLDDTLYHEGFQDNHLKSIEEITITDQIPGEGDPYVAFFINEDISMDISLPSEIPEITASPMQEDSHLPSVPVDNGVGIFDPGPSNQAENSNQRPYEGNIPHGIPEIEVMCDDAHDMDNQRLYEDPIPEEVPEIEIMRDAAHNTESHNFPDWQDLDDNIIEQDRSFNPIINEKETLSPIMEDMPSSGGQSVQFQLRSEPPTSVASEEAPDVYNLQTSLGHVSPQLAIRPSPPVVKQNVRPRKRKHIFDQSVVLSNKFIKKGLEDPSDLLCPRKKLPCSALDFWKFNNRSRMEQVLLEPLTSGLSTNLQNIFQKDFVTSKLDLLQVEGAHPESRDVQSPAPVPDFAVEMEHLRYDEIHAVGSSFSEFMASPSRREEFTPVSTNDLRSEPQMGTFIGSEVLPTPDQYASTEPIGFEKETPMTYLEEQLGTGGTGFSDIPELLNSPKAEDLDFLEAYDTPTGHQENEEVGMLSVRTRAVAQYLKRQSPATPTAKNYSGNLSLNKVLEGKTRKLCARMFFESLVLKSNGLIDVEQEEAYGDITLKLTSMLSKAQF</sequence>
<evidence type="ECO:0000256" key="1">
    <source>
        <dbReference type="ARBA" id="ARBA00004123"/>
    </source>
</evidence>
<evidence type="ECO:0000259" key="8">
    <source>
        <dbReference type="Pfam" id="PF04825"/>
    </source>
</evidence>
<evidence type="ECO:0000313" key="9">
    <source>
        <dbReference type="Proteomes" id="UP000189703"/>
    </source>
</evidence>
<dbReference type="Pfam" id="PF04825">
    <property type="entry name" value="Rad21_Rec8_N"/>
    <property type="match status" value="1"/>
</dbReference>
<keyword evidence="5" id="KW-0539">Nucleus</keyword>
<feature type="domain" description="Rad21/Rec8-like protein C-terminal eukaryotic" evidence="7">
    <location>
        <begin position="615"/>
        <end position="662"/>
    </location>
</feature>
<dbReference type="InterPro" id="IPR023093">
    <property type="entry name" value="ScpA-like_C"/>
</dbReference>
<keyword evidence="3" id="KW-0498">Mitosis</keyword>
<dbReference type="GeneID" id="104586140"/>
<dbReference type="GO" id="GO:1990414">
    <property type="term" value="P:replication-born double-strand break repair via sister chromatid exchange"/>
    <property type="evidence" value="ECO:0000318"/>
    <property type="project" value="GO_Central"/>
</dbReference>
<dbReference type="GO" id="GO:0007062">
    <property type="term" value="P:sister chromatid cohesion"/>
    <property type="evidence" value="ECO:0000318"/>
    <property type="project" value="GO_Central"/>
</dbReference>
<evidence type="ECO:0000256" key="2">
    <source>
        <dbReference type="ARBA" id="ARBA00009870"/>
    </source>
</evidence>
<dbReference type="GO" id="GO:0007059">
    <property type="term" value="P:chromosome segregation"/>
    <property type="evidence" value="ECO:0007669"/>
    <property type="project" value="UniProtKB-KW"/>
</dbReference>
<dbReference type="RefSeq" id="XP_010241588.1">
    <property type="nucleotide sequence ID" value="XM_010243286.2"/>
</dbReference>
<gene>
    <name evidence="10" type="primary">LOC104586140</name>
</gene>
<dbReference type="InterPro" id="IPR036390">
    <property type="entry name" value="WH_DNA-bd_sf"/>
</dbReference>
<dbReference type="eggNOG" id="KOG1213">
    <property type="taxonomic scope" value="Eukaryota"/>
</dbReference>
<reference evidence="10" key="1">
    <citation type="submission" date="2025-08" db="UniProtKB">
        <authorList>
            <consortium name="RefSeq"/>
        </authorList>
    </citation>
    <scope>IDENTIFICATION</scope>
</reference>
<comment type="similarity">
    <text evidence="2">Belongs to the rad21 family.</text>
</comment>
<dbReference type="CDD" id="cd21793">
    <property type="entry name" value="Rad21_Rec8_M_AtSYN1-like"/>
    <property type="match status" value="1"/>
</dbReference>
<keyword evidence="3" id="KW-0132">Cell division</keyword>
<comment type="subcellular location">
    <subcellularLocation>
        <location evidence="1">Nucleus</location>
    </subcellularLocation>
</comment>
<dbReference type="FunCoup" id="A0A1U7YUR8">
    <property type="interactions" value="109"/>
</dbReference>
<dbReference type="GO" id="GO:0003682">
    <property type="term" value="F:chromatin binding"/>
    <property type="evidence" value="ECO:0000318"/>
    <property type="project" value="GO_Central"/>
</dbReference>
<evidence type="ECO:0000313" key="10">
    <source>
        <dbReference type="RefSeq" id="XP_010241588.1"/>
    </source>
</evidence>
<evidence type="ECO:0000256" key="3">
    <source>
        <dbReference type="ARBA" id="ARBA00022776"/>
    </source>
</evidence>
<dbReference type="OrthoDB" id="10071381at2759"/>
<keyword evidence="3" id="KW-0131">Cell cycle</keyword>
<dbReference type="InterPro" id="IPR006909">
    <property type="entry name" value="Rad21/Rec8_C_eu"/>
</dbReference>
<dbReference type="KEGG" id="nnu:104586140"/>
<feature type="domain" description="Rad21/Rec8-like protein N-terminal" evidence="8">
    <location>
        <begin position="1"/>
        <end position="101"/>
    </location>
</feature>
<dbReference type="GO" id="GO:0005634">
    <property type="term" value="C:nucleus"/>
    <property type="evidence" value="ECO:0007669"/>
    <property type="project" value="UniProtKB-SubCell"/>
</dbReference>
<dbReference type="GO" id="GO:0008278">
    <property type="term" value="C:cohesin complex"/>
    <property type="evidence" value="ECO:0000318"/>
    <property type="project" value="GO_Central"/>
</dbReference>
<keyword evidence="9" id="KW-1185">Reference proteome</keyword>